<dbReference type="GO" id="GO:0005886">
    <property type="term" value="C:plasma membrane"/>
    <property type="evidence" value="ECO:0007669"/>
    <property type="project" value="TreeGrafter"/>
</dbReference>
<accession>A0AAV7LLW9</accession>
<dbReference type="Proteomes" id="UP001066276">
    <property type="component" value="Chromosome 11"/>
</dbReference>
<keyword evidence="4" id="KW-1185">Reference proteome</keyword>
<keyword evidence="2" id="KW-0449">Lipoprotein</keyword>
<comment type="function">
    <text evidence="2">May mediate accelerated ATP-independent bidirectional transbilayer migration of phospholipids upon binding calcium ions that results in a loss of phospholipid asymmetry in the plasma membrane.</text>
</comment>
<evidence type="ECO:0000313" key="3">
    <source>
        <dbReference type="EMBL" id="KAJ1088415.1"/>
    </source>
</evidence>
<organism evidence="3 4">
    <name type="scientific">Pleurodeles waltl</name>
    <name type="common">Iberian ribbed newt</name>
    <dbReference type="NCBI Taxonomy" id="8319"/>
    <lineage>
        <taxon>Eukaryota</taxon>
        <taxon>Metazoa</taxon>
        <taxon>Chordata</taxon>
        <taxon>Craniata</taxon>
        <taxon>Vertebrata</taxon>
        <taxon>Euteleostomi</taxon>
        <taxon>Amphibia</taxon>
        <taxon>Batrachia</taxon>
        <taxon>Caudata</taxon>
        <taxon>Salamandroidea</taxon>
        <taxon>Salamandridae</taxon>
        <taxon>Pleurodelinae</taxon>
        <taxon>Pleurodeles</taxon>
    </lineage>
</organism>
<sequence>MEVKTPDGSNVIGSISKRFGGWAKELLLDADTFGVRFPIDLDVKMKAILVGACFLLDFMFFETFECPDVPFVSGI</sequence>
<dbReference type="GO" id="GO:0017128">
    <property type="term" value="F:phospholipid scramblase activity"/>
    <property type="evidence" value="ECO:0007669"/>
    <property type="project" value="InterPro"/>
</dbReference>
<keyword evidence="2" id="KW-0106">Calcium</keyword>
<dbReference type="AlphaFoldDB" id="A0AAV7LLW9"/>
<proteinExistence type="inferred from homology"/>
<evidence type="ECO:0000256" key="2">
    <source>
        <dbReference type="RuleBase" id="RU363116"/>
    </source>
</evidence>
<dbReference type="EMBL" id="JANPWB010000015">
    <property type="protein sequence ID" value="KAJ1088415.1"/>
    <property type="molecule type" value="Genomic_DNA"/>
</dbReference>
<protein>
    <recommendedName>
        <fullName evidence="2">Phospholipid scramblase</fullName>
    </recommendedName>
</protein>
<comment type="caution">
    <text evidence="3">The sequence shown here is derived from an EMBL/GenBank/DDBJ whole genome shotgun (WGS) entry which is preliminary data.</text>
</comment>
<dbReference type="InterPro" id="IPR005552">
    <property type="entry name" value="Scramblase"/>
</dbReference>
<evidence type="ECO:0000256" key="1">
    <source>
        <dbReference type="ARBA" id="ARBA00005350"/>
    </source>
</evidence>
<keyword evidence="2" id="KW-0564">Palmitate</keyword>
<gene>
    <name evidence="3" type="ORF">NDU88_001572</name>
</gene>
<dbReference type="Pfam" id="PF03803">
    <property type="entry name" value="Scramblase"/>
    <property type="match status" value="1"/>
</dbReference>
<comment type="cofactor">
    <cofactor evidence="2">
        <name>Ca(2+)</name>
        <dbReference type="ChEBI" id="CHEBI:29108"/>
    </cofactor>
</comment>
<comment type="similarity">
    <text evidence="1 2">Belongs to the phospholipid scramblase family.</text>
</comment>
<reference evidence="3" key="1">
    <citation type="journal article" date="2022" name="bioRxiv">
        <title>Sequencing and chromosome-scale assembly of the giantPleurodeles waltlgenome.</title>
        <authorList>
            <person name="Brown T."/>
            <person name="Elewa A."/>
            <person name="Iarovenko S."/>
            <person name="Subramanian E."/>
            <person name="Araus A.J."/>
            <person name="Petzold A."/>
            <person name="Susuki M."/>
            <person name="Suzuki K.-i.T."/>
            <person name="Hayashi T."/>
            <person name="Toyoda A."/>
            <person name="Oliveira C."/>
            <person name="Osipova E."/>
            <person name="Leigh N.D."/>
            <person name="Simon A."/>
            <person name="Yun M.H."/>
        </authorList>
    </citation>
    <scope>NUCLEOTIDE SEQUENCE</scope>
    <source>
        <strain evidence="3">20211129_DDA</strain>
        <tissue evidence="3">Liver</tissue>
    </source>
</reference>
<dbReference type="PANTHER" id="PTHR23248">
    <property type="entry name" value="PHOSPHOLIPID SCRAMBLASE-RELATED"/>
    <property type="match status" value="1"/>
</dbReference>
<evidence type="ECO:0000313" key="4">
    <source>
        <dbReference type="Proteomes" id="UP001066276"/>
    </source>
</evidence>
<name>A0AAV7LLW9_PLEWA</name>
<dbReference type="PANTHER" id="PTHR23248:SF9">
    <property type="entry name" value="PHOSPHOLIPID SCRAMBLASE"/>
    <property type="match status" value="1"/>
</dbReference>